<evidence type="ECO:0000256" key="7">
    <source>
        <dbReference type="SAM" id="MobiDB-lite"/>
    </source>
</evidence>
<evidence type="ECO:0000313" key="9">
    <source>
        <dbReference type="EMBL" id="SEF36727.1"/>
    </source>
</evidence>
<evidence type="ECO:0000313" key="10">
    <source>
        <dbReference type="Proteomes" id="UP000198878"/>
    </source>
</evidence>
<feature type="transmembrane region" description="Helical" evidence="6">
    <location>
        <begin position="82"/>
        <end position="108"/>
    </location>
</feature>
<accession>A0A1H5RGQ6</accession>
<dbReference type="PIRSF" id="PIRSF006648">
    <property type="entry name" value="DrrB"/>
    <property type="match status" value="1"/>
</dbReference>
<dbReference type="GO" id="GO:0046677">
    <property type="term" value="P:response to antibiotic"/>
    <property type="evidence" value="ECO:0007669"/>
    <property type="project" value="UniProtKB-KW"/>
</dbReference>
<feature type="transmembrane region" description="Helical" evidence="6">
    <location>
        <begin position="52"/>
        <end position="70"/>
    </location>
</feature>
<keyword evidence="6" id="KW-0813">Transport</keyword>
<keyword evidence="10" id="KW-1185">Reference proteome</keyword>
<keyword evidence="2 6" id="KW-0812">Transmembrane</keyword>
<protein>
    <recommendedName>
        <fullName evidence="6">Transport permease protein</fullName>
    </recommendedName>
</protein>
<dbReference type="Proteomes" id="UP000198878">
    <property type="component" value="Unassembled WGS sequence"/>
</dbReference>
<organism evidence="9 10">
    <name type="scientific">Amycolatopsis pretoriensis</name>
    <dbReference type="NCBI Taxonomy" id="218821"/>
    <lineage>
        <taxon>Bacteria</taxon>
        <taxon>Bacillati</taxon>
        <taxon>Actinomycetota</taxon>
        <taxon>Actinomycetes</taxon>
        <taxon>Pseudonocardiales</taxon>
        <taxon>Pseudonocardiaceae</taxon>
        <taxon>Amycolatopsis</taxon>
    </lineage>
</organism>
<feature type="transmembrane region" description="Helical" evidence="6">
    <location>
        <begin position="129"/>
        <end position="157"/>
    </location>
</feature>
<feature type="transmembrane region" description="Helical" evidence="6">
    <location>
        <begin position="265"/>
        <end position="284"/>
    </location>
</feature>
<dbReference type="InterPro" id="IPR051784">
    <property type="entry name" value="Nod_factor_ABC_transporter"/>
</dbReference>
<reference evidence="10" key="1">
    <citation type="submission" date="2016-10" db="EMBL/GenBank/DDBJ databases">
        <authorList>
            <person name="Varghese N."/>
            <person name="Submissions S."/>
        </authorList>
    </citation>
    <scope>NUCLEOTIDE SEQUENCE [LARGE SCALE GENOMIC DNA]</scope>
    <source>
        <strain evidence="10">DSM 44654</strain>
    </source>
</reference>
<feature type="transmembrane region" description="Helical" evidence="6">
    <location>
        <begin position="197"/>
        <end position="216"/>
    </location>
</feature>
<evidence type="ECO:0000256" key="2">
    <source>
        <dbReference type="ARBA" id="ARBA00022692"/>
    </source>
</evidence>
<name>A0A1H5RGQ6_9PSEU</name>
<comment type="similarity">
    <text evidence="6">Belongs to the ABC-2 integral membrane protein family.</text>
</comment>
<feature type="compositionally biased region" description="Polar residues" evidence="7">
    <location>
        <begin position="1"/>
        <end position="18"/>
    </location>
</feature>
<keyword evidence="6" id="KW-1003">Cell membrane</keyword>
<keyword evidence="3 6" id="KW-1133">Transmembrane helix</keyword>
<sequence>MTAATSGASPQAGGSATRNPRKAGGALPGPLSLGLARGGTELRQFFRHKEQVVFTFSLPAVLMILLGSILDGPTALAGVTSGQLLAAGMIGSGIVSTSFNSIATGVSADRETGALKRLRGTPMPSSSYFIGKMVLVAVSSLAQTVLMVAVATLLFGLKLPTEADKWLTLLWVFALGIVSCTLLGIALSSLAKSTTGAVAVVQMLYLVLQFISGVFVTPITNLPKIMVDIASFFPLKWICQGFRSVFLPDGAVGMEMAGSWELPRVALVLGIWCVVGAVLARLTFRWTDAK</sequence>
<evidence type="ECO:0000256" key="1">
    <source>
        <dbReference type="ARBA" id="ARBA00004141"/>
    </source>
</evidence>
<evidence type="ECO:0000259" key="8">
    <source>
        <dbReference type="PROSITE" id="PS51012"/>
    </source>
</evidence>
<dbReference type="AlphaFoldDB" id="A0A1H5RGQ6"/>
<keyword evidence="4 6" id="KW-0472">Membrane</keyword>
<dbReference type="EMBL" id="FNUJ01000011">
    <property type="protein sequence ID" value="SEF36727.1"/>
    <property type="molecule type" value="Genomic_DNA"/>
</dbReference>
<dbReference type="InterPro" id="IPR047817">
    <property type="entry name" value="ABC2_TM_bact-type"/>
</dbReference>
<feature type="region of interest" description="Disordered" evidence="7">
    <location>
        <begin position="1"/>
        <end position="30"/>
    </location>
</feature>
<gene>
    <name evidence="9" type="ORF">SAMN05421837_111148</name>
</gene>
<feature type="domain" description="ABC transmembrane type-2" evidence="8">
    <location>
        <begin position="50"/>
        <end position="287"/>
    </location>
</feature>
<dbReference type="RefSeq" id="WP_244180848.1">
    <property type="nucleotide sequence ID" value="NZ_FNUJ01000011.1"/>
</dbReference>
<keyword evidence="5" id="KW-0046">Antibiotic resistance</keyword>
<dbReference type="PANTHER" id="PTHR43229">
    <property type="entry name" value="NODULATION PROTEIN J"/>
    <property type="match status" value="1"/>
</dbReference>
<dbReference type="STRING" id="218821.SAMN05421837_111148"/>
<feature type="transmembrane region" description="Helical" evidence="6">
    <location>
        <begin position="169"/>
        <end position="190"/>
    </location>
</feature>
<evidence type="ECO:0000256" key="4">
    <source>
        <dbReference type="ARBA" id="ARBA00023136"/>
    </source>
</evidence>
<evidence type="ECO:0000256" key="6">
    <source>
        <dbReference type="RuleBase" id="RU361157"/>
    </source>
</evidence>
<comment type="subcellular location">
    <subcellularLocation>
        <location evidence="6">Cell membrane</location>
        <topology evidence="6">Multi-pass membrane protein</topology>
    </subcellularLocation>
    <subcellularLocation>
        <location evidence="1">Membrane</location>
        <topology evidence="1">Multi-pass membrane protein</topology>
    </subcellularLocation>
</comment>
<dbReference type="PROSITE" id="PS51012">
    <property type="entry name" value="ABC_TM2"/>
    <property type="match status" value="1"/>
</dbReference>
<evidence type="ECO:0000256" key="5">
    <source>
        <dbReference type="ARBA" id="ARBA00023251"/>
    </source>
</evidence>
<dbReference type="InterPro" id="IPR000412">
    <property type="entry name" value="ABC_2_transport"/>
</dbReference>
<dbReference type="GO" id="GO:0043190">
    <property type="term" value="C:ATP-binding cassette (ABC) transporter complex"/>
    <property type="evidence" value="ECO:0007669"/>
    <property type="project" value="InterPro"/>
</dbReference>
<evidence type="ECO:0000256" key="3">
    <source>
        <dbReference type="ARBA" id="ARBA00022989"/>
    </source>
</evidence>
<dbReference type="Pfam" id="PF01061">
    <property type="entry name" value="ABC2_membrane"/>
    <property type="match status" value="1"/>
</dbReference>
<dbReference type="PANTHER" id="PTHR43229:SF6">
    <property type="entry name" value="ABC-TYPE MULTIDRUG TRANSPORT SYSTEM, PERMEASE COMPONENT"/>
    <property type="match status" value="1"/>
</dbReference>
<dbReference type="InterPro" id="IPR013525">
    <property type="entry name" value="ABC2_TM"/>
</dbReference>
<dbReference type="GO" id="GO:0140359">
    <property type="term" value="F:ABC-type transporter activity"/>
    <property type="evidence" value="ECO:0007669"/>
    <property type="project" value="InterPro"/>
</dbReference>
<proteinExistence type="inferred from homology"/>